<feature type="region of interest" description="Disordered" evidence="1">
    <location>
        <begin position="29"/>
        <end position="67"/>
    </location>
</feature>
<protein>
    <submittedName>
        <fullName evidence="2">Uncharacterized protein</fullName>
    </submittedName>
</protein>
<accession>X1EI22</accession>
<dbReference type="EMBL" id="BARU01007803">
    <property type="protein sequence ID" value="GAH32946.1"/>
    <property type="molecule type" value="Genomic_DNA"/>
</dbReference>
<gene>
    <name evidence="2" type="ORF">S03H2_15354</name>
</gene>
<reference evidence="2" key="1">
    <citation type="journal article" date="2014" name="Front. Microbiol.">
        <title>High frequency of phylogenetically diverse reductive dehalogenase-homologous genes in deep subseafloor sedimentary metagenomes.</title>
        <authorList>
            <person name="Kawai M."/>
            <person name="Futagami T."/>
            <person name="Toyoda A."/>
            <person name="Takaki Y."/>
            <person name="Nishi S."/>
            <person name="Hori S."/>
            <person name="Arai W."/>
            <person name="Tsubouchi T."/>
            <person name="Morono Y."/>
            <person name="Uchiyama I."/>
            <person name="Ito T."/>
            <person name="Fujiyama A."/>
            <person name="Inagaki F."/>
            <person name="Takami H."/>
        </authorList>
    </citation>
    <scope>NUCLEOTIDE SEQUENCE</scope>
    <source>
        <strain evidence="2">Expedition CK06-06</strain>
    </source>
</reference>
<evidence type="ECO:0000313" key="2">
    <source>
        <dbReference type="EMBL" id="GAH32946.1"/>
    </source>
</evidence>
<feature type="compositionally biased region" description="Basic and acidic residues" evidence="1">
    <location>
        <begin position="29"/>
        <end position="52"/>
    </location>
</feature>
<proteinExistence type="predicted"/>
<name>X1EI22_9ZZZZ</name>
<evidence type="ECO:0000256" key="1">
    <source>
        <dbReference type="SAM" id="MobiDB-lite"/>
    </source>
</evidence>
<feature type="compositionally biased region" description="Polar residues" evidence="1">
    <location>
        <begin position="53"/>
        <end position="67"/>
    </location>
</feature>
<sequence>MEYVDAAFLRLGLNKKDFLTRKEELDDLPDKERKKLSPEYARKVYSESEENNHINNKNQKGVKQSGN</sequence>
<organism evidence="2">
    <name type="scientific">marine sediment metagenome</name>
    <dbReference type="NCBI Taxonomy" id="412755"/>
    <lineage>
        <taxon>unclassified sequences</taxon>
        <taxon>metagenomes</taxon>
        <taxon>ecological metagenomes</taxon>
    </lineage>
</organism>
<comment type="caution">
    <text evidence="2">The sequence shown here is derived from an EMBL/GenBank/DDBJ whole genome shotgun (WGS) entry which is preliminary data.</text>
</comment>
<dbReference type="AlphaFoldDB" id="X1EI22"/>